<organism evidence="1 2">
    <name type="scientific">Brassica rapa subsp. trilocularis</name>
    <dbReference type="NCBI Taxonomy" id="1813537"/>
    <lineage>
        <taxon>Eukaryota</taxon>
        <taxon>Viridiplantae</taxon>
        <taxon>Streptophyta</taxon>
        <taxon>Embryophyta</taxon>
        <taxon>Tracheophyta</taxon>
        <taxon>Spermatophyta</taxon>
        <taxon>Magnoliopsida</taxon>
        <taxon>eudicotyledons</taxon>
        <taxon>Gunneridae</taxon>
        <taxon>Pentapetalae</taxon>
        <taxon>rosids</taxon>
        <taxon>malvids</taxon>
        <taxon>Brassicales</taxon>
        <taxon>Brassicaceae</taxon>
        <taxon>Brassiceae</taxon>
        <taxon>Brassica</taxon>
    </lineage>
</organism>
<proteinExistence type="predicted"/>
<evidence type="ECO:0000313" key="1">
    <source>
        <dbReference type="EMBL" id="KAG5392780.1"/>
    </source>
</evidence>
<protein>
    <submittedName>
        <fullName evidence="1">Uncharacterized protein</fullName>
    </submittedName>
</protein>
<gene>
    <name evidence="1" type="primary">A06p018480.1_BraROA</name>
    <name evidence="1" type="ORF">IGI04_022743</name>
</gene>
<keyword evidence="2" id="KW-1185">Reference proteome</keyword>
<dbReference type="Proteomes" id="UP000823674">
    <property type="component" value="Chromosome A06"/>
</dbReference>
<name>A0ABQ7M371_BRACM</name>
<reference evidence="1 2" key="1">
    <citation type="submission" date="2021-03" db="EMBL/GenBank/DDBJ databases">
        <authorList>
            <person name="King G.J."/>
            <person name="Bancroft I."/>
            <person name="Baten A."/>
            <person name="Bloomfield J."/>
            <person name="Borpatragohain P."/>
            <person name="He Z."/>
            <person name="Irish N."/>
            <person name="Irwin J."/>
            <person name="Liu K."/>
            <person name="Mauleon R.P."/>
            <person name="Moore J."/>
            <person name="Morris R."/>
            <person name="Ostergaard L."/>
            <person name="Wang B."/>
            <person name="Wells R."/>
        </authorList>
    </citation>
    <scope>NUCLEOTIDE SEQUENCE [LARGE SCALE GENOMIC DNA]</scope>
    <source>
        <strain evidence="1">R-o-18</strain>
        <tissue evidence="1">Leaf</tissue>
    </source>
</reference>
<comment type="caution">
    <text evidence="1">The sequence shown here is derived from an EMBL/GenBank/DDBJ whole genome shotgun (WGS) entry which is preliminary data.</text>
</comment>
<accession>A0ABQ7M371</accession>
<evidence type="ECO:0000313" key="2">
    <source>
        <dbReference type="Proteomes" id="UP000823674"/>
    </source>
</evidence>
<sequence>MKGHYSTELNIKNKGYGGRKLCAYRLPGNIFTAWTDKNLKERNNHCSYCEWLNEKKSMVGQRGLCLKHELKSKRRRNK</sequence>
<dbReference type="EMBL" id="JADBGQ010000006">
    <property type="protein sequence ID" value="KAG5392780.1"/>
    <property type="molecule type" value="Genomic_DNA"/>
</dbReference>